<dbReference type="InterPro" id="IPR045584">
    <property type="entry name" value="Pilin-like"/>
</dbReference>
<evidence type="ECO:0000256" key="1">
    <source>
        <dbReference type="SAM" id="Phobius"/>
    </source>
</evidence>
<organism evidence="2 3">
    <name type="scientific">Haloferula chungangensis</name>
    <dbReference type="NCBI Taxonomy" id="1048331"/>
    <lineage>
        <taxon>Bacteria</taxon>
        <taxon>Pseudomonadati</taxon>
        <taxon>Verrucomicrobiota</taxon>
        <taxon>Verrucomicrobiia</taxon>
        <taxon>Verrucomicrobiales</taxon>
        <taxon>Verrucomicrobiaceae</taxon>
        <taxon>Haloferula</taxon>
    </lineage>
</organism>
<protein>
    <submittedName>
        <fullName evidence="2">Type II secretion system protein</fullName>
    </submittedName>
</protein>
<dbReference type="Proteomes" id="UP001596472">
    <property type="component" value="Unassembled WGS sequence"/>
</dbReference>
<name>A0ABW2L801_9BACT</name>
<gene>
    <name evidence="2" type="ORF">ACFQY0_15005</name>
</gene>
<dbReference type="NCBIfam" id="TIGR02532">
    <property type="entry name" value="IV_pilin_GFxxxE"/>
    <property type="match status" value="1"/>
</dbReference>
<keyword evidence="1" id="KW-1133">Transmembrane helix</keyword>
<sequence length="188" mass="20072">MKNQKSTRRAKGFTLIELLVVITIIAVLAGLSFAGVNLAIKKAKKTEGLVMASSLATAVENFYGEYNRLPDVPKQVETAGGSTKLLEILLGMEGSGSNIENTRSVIFLQGKEAKGKKGGIDFGSGDSVDGLYDPFGNPYTVILNTDYADSLDFSFGGKQVKLRGKQVAVYSPGGDKKEGTPDDIKSWN</sequence>
<dbReference type="InterPro" id="IPR012902">
    <property type="entry name" value="N_methyl_site"/>
</dbReference>
<comment type="caution">
    <text evidence="2">The sequence shown here is derived from an EMBL/GenBank/DDBJ whole genome shotgun (WGS) entry which is preliminary data.</text>
</comment>
<dbReference type="EMBL" id="JBHTBS010000008">
    <property type="protein sequence ID" value="MFC7338502.1"/>
    <property type="molecule type" value="Genomic_DNA"/>
</dbReference>
<dbReference type="PANTHER" id="PTHR30093">
    <property type="entry name" value="GENERAL SECRETION PATHWAY PROTEIN G"/>
    <property type="match status" value="1"/>
</dbReference>
<feature type="transmembrane region" description="Helical" evidence="1">
    <location>
        <begin position="12"/>
        <end position="36"/>
    </location>
</feature>
<dbReference type="Gene3D" id="3.30.700.10">
    <property type="entry name" value="Glycoprotein, Type 4 Pilin"/>
    <property type="match status" value="1"/>
</dbReference>
<accession>A0ABW2L801</accession>
<keyword evidence="1" id="KW-0472">Membrane</keyword>
<evidence type="ECO:0000313" key="2">
    <source>
        <dbReference type="EMBL" id="MFC7338502.1"/>
    </source>
</evidence>
<proteinExistence type="predicted"/>
<evidence type="ECO:0000313" key="3">
    <source>
        <dbReference type="Proteomes" id="UP001596472"/>
    </source>
</evidence>
<dbReference type="Pfam" id="PF07963">
    <property type="entry name" value="N_methyl"/>
    <property type="match status" value="1"/>
</dbReference>
<dbReference type="RefSeq" id="WP_379713898.1">
    <property type="nucleotide sequence ID" value="NZ_JBHTBS010000008.1"/>
</dbReference>
<reference evidence="3" key="1">
    <citation type="journal article" date="2019" name="Int. J. Syst. Evol. Microbiol.">
        <title>The Global Catalogue of Microorganisms (GCM) 10K type strain sequencing project: providing services to taxonomists for standard genome sequencing and annotation.</title>
        <authorList>
            <consortium name="The Broad Institute Genomics Platform"/>
            <consortium name="The Broad Institute Genome Sequencing Center for Infectious Disease"/>
            <person name="Wu L."/>
            <person name="Ma J."/>
        </authorList>
    </citation>
    <scope>NUCLEOTIDE SEQUENCE [LARGE SCALE GENOMIC DNA]</scope>
    <source>
        <strain evidence="3">CGMCC 4.1467</strain>
    </source>
</reference>
<keyword evidence="3" id="KW-1185">Reference proteome</keyword>
<keyword evidence="1" id="KW-0812">Transmembrane</keyword>
<dbReference type="SUPFAM" id="SSF54523">
    <property type="entry name" value="Pili subunits"/>
    <property type="match status" value="1"/>
</dbReference>